<reference evidence="1 2" key="1">
    <citation type="submission" date="2018-05" db="EMBL/GenBank/DDBJ databases">
        <title>Amnibacterium sp. M8JJ-5, whole genome shotgun sequence.</title>
        <authorList>
            <person name="Tuo L."/>
        </authorList>
    </citation>
    <scope>NUCLEOTIDE SEQUENCE [LARGE SCALE GENOMIC DNA]</scope>
    <source>
        <strain evidence="1 2">M8JJ-5</strain>
    </source>
</reference>
<dbReference type="Proteomes" id="UP000244893">
    <property type="component" value="Unassembled WGS sequence"/>
</dbReference>
<sequence>MSADEVFDELAADLVERGARQGRMMGRPMLSTGGRMFACLNAGALGLKLGESSREHAEALAIPGAGLFSPAKGRIFRDWVSLPLTASDDWERFAVIAMDRLQA</sequence>
<proteinExistence type="predicted"/>
<name>A0A2V1HTA2_9MICO</name>
<accession>A0A2V1HTA2</accession>
<evidence type="ECO:0000313" key="2">
    <source>
        <dbReference type="Proteomes" id="UP000244893"/>
    </source>
</evidence>
<organism evidence="1 2">
    <name type="scientific">Amnibacterium flavum</name>
    <dbReference type="NCBI Taxonomy" id="2173173"/>
    <lineage>
        <taxon>Bacteria</taxon>
        <taxon>Bacillati</taxon>
        <taxon>Actinomycetota</taxon>
        <taxon>Actinomycetes</taxon>
        <taxon>Micrococcales</taxon>
        <taxon>Microbacteriaceae</taxon>
        <taxon>Amnibacterium</taxon>
    </lineage>
</organism>
<dbReference type="RefSeq" id="WP_116756790.1">
    <property type="nucleotide sequence ID" value="NZ_JBHUEX010000001.1"/>
</dbReference>
<dbReference type="SUPFAM" id="SSF159894">
    <property type="entry name" value="YgaC/TfoX-N like"/>
    <property type="match status" value="1"/>
</dbReference>
<dbReference type="Gene3D" id="3.30.1460.30">
    <property type="entry name" value="YgaC/TfoX-N like chaperone"/>
    <property type="match status" value="1"/>
</dbReference>
<dbReference type="AlphaFoldDB" id="A0A2V1HTA2"/>
<protein>
    <recommendedName>
        <fullName evidence="3">TfoX N-terminal domain-containing protein</fullName>
    </recommendedName>
</protein>
<dbReference type="EMBL" id="QEOP01000002">
    <property type="protein sequence ID" value="PVZ94279.1"/>
    <property type="molecule type" value="Genomic_DNA"/>
</dbReference>
<gene>
    <name evidence="1" type="ORF">DDQ50_11095</name>
</gene>
<evidence type="ECO:0000313" key="1">
    <source>
        <dbReference type="EMBL" id="PVZ94279.1"/>
    </source>
</evidence>
<dbReference type="OrthoDB" id="4558596at2"/>
<keyword evidence="2" id="KW-1185">Reference proteome</keyword>
<evidence type="ECO:0008006" key="3">
    <source>
        <dbReference type="Google" id="ProtNLM"/>
    </source>
</evidence>
<comment type="caution">
    <text evidence="1">The sequence shown here is derived from an EMBL/GenBank/DDBJ whole genome shotgun (WGS) entry which is preliminary data.</text>
</comment>